<comment type="subcellular location">
    <subcellularLocation>
        <location evidence="1">Membrane</location>
        <topology evidence="1">Multi-pass membrane protein</topology>
    </subcellularLocation>
</comment>
<dbReference type="InterPro" id="IPR017978">
    <property type="entry name" value="GPCR_3_C"/>
</dbReference>
<dbReference type="InterPro" id="IPR000337">
    <property type="entry name" value="GPCR_3"/>
</dbReference>
<feature type="domain" description="G-protein coupled receptors family 3 profile" evidence="8">
    <location>
        <begin position="538"/>
        <end position="802"/>
    </location>
</feature>
<reference evidence="9" key="1">
    <citation type="submission" date="2021-01" db="UniProtKB">
        <authorList>
            <consortium name="EnsemblMetazoa"/>
        </authorList>
    </citation>
    <scope>IDENTIFICATION</scope>
</reference>
<dbReference type="PROSITE" id="PS50259">
    <property type="entry name" value="G_PROTEIN_RECEP_F3_4"/>
    <property type="match status" value="1"/>
</dbReference>
<keyword evidence="10" id="KW-1185">Reference proteome</keyword>
<keyword evidence="2 6" id="KW-0812">Transmembrane</keyword>
<keyword evidence="5" id="KW-0325">Glycoprotein</keyword>
<evidence type="ECO:0000256" key="2">
    <source>
        <dbReference type="ARBA" id="ARBA00022692"/>
    </source>
</evidence>
<dbReference type="PANTHER" id="PTHR24060">
    <property type="entry name" value="METABOTROPIC GLUTAMATE RECEPTOR"/>
    <property type="match status" value="1"/>
</dbReference>
<evidence type="ECO:0000259" key="8">
    <source>
        <dbReference type="PROSITE" id="PS50259"/>
    </source>
</evidence>
<evidence type="ECO:0000256" key="3">
    <source>
        <dbReference type="ARBA" id="ARBA00022989"/>
    </source>
</evidence>
<accession>A0A7M5VD76</accession>
<proteinExistence type="predicted"/>
<evidence type="ECO:0000256" key="5">
    <source>
        <dbReference type="ARBA" id="ARBA00023180"/>
    </source>
</evidence>
<feature type="transmembrane region" description="Helical" evidence="6">
    <location>
        <begin position="575"/>
        <end position="594"/>
    </location>
</feature>
<dbReference type="RefSeq" id="XP_066924625.1">
    <property type="nucleotide sequence ID" value="XM_067068524.1"/>
</dbReference>
<keyword evidence="7" id="KW-0732">Signal</keyword>
<feature type="transmembrane region" description="Helical" evidence="6">
    <location>
        <begin position="539"/>
        <end position="563"/>
    </location>
</feature>
<evidence type="ECO:0000256" key="6">
    <source>
        <dbReference type="SAM" id="Phobius"/>
    </source>
</evidence>
<dbReference type="Pfam" id="PF00003">
    <property type="entry name" value="7tm_3"/>
    <property type="match status" value="1"/>
</dbReference>
<evidence type="ECO:0000256" key="1">
    <source>
        <dbReference type="ARBA" id="ARBA00004141"/>
    </source>
</evidence>
<keyword evidence="4 6" id="KW-0472">Membrane</keyword>
<feature type="chain" id="PRO_5029499264" description="G-protein coupled receptors family 3 profile domain-containing protein" evidence="7">
    <location>
        <begin position="37"/>
        <end position="812"/>
    </location>
</feature>
<feature type="signal peptide" evidence="7">
    <location>
        <begin position="1"/>
        <end position="36"/>
    </location>
</feature>
<feature type="transmembrane region" description="Helical" evidence="6">
    <location>
        <begin position="646"/>
        <end position="668"/>
    </location>
</feature>
<dbReference type="GO" id="GO:0004930">
    <property type="term" value="F:G protein-coupled receptor activity"/>
    <property type="evidence" value="ECO:0007669"/>
    <property type="project" value="InterPro"/>
</dbReference>
<dbReference type="GO" id="GO:0016020">
    <property type="term" value="C:membrane"/>
    <property type="evidence" value="ECO:0007669"/>
    <property type="project" value="UniProtKB-SubCell"/>
</dbReference>
<dbReference type="OrthoDB" id="5953266at2759"/>
<dbReference type="Proteomes" id="UP000594262">
    <property type="component" value="Unplaced"/>
</dbReference>
<evidence type="ECO:0000313" key="9">
    <source>
        <dbReference type="EnsemblMetazoa" id="CLYHEMP009098.1"/>
    </source>
</evidence>
<feature type="transmembrane region" description="Helical" evidence="6">
    <location>
        <begin position="731"/>
        <end position="751"/>
    </location>
</feature>
<dbReference type="PRINTS" id="PR00248">
    <property type="entry name" value="GPCRMGR"/>
</dbReference>
<protein>
    <recommendedName>
        <fullName evidence="8">G-protein coupled receptors family 3 profile domain-containing protein</fullName>
    </recommendedName>
</protein>
<name>A0A7M5VD76_9CNID</name>
<evidence type="ECO:0000256" key="4">
    <source>
        <dbReference type="ARBA" id="ARBA00023136"/>
    </source>
</evidence>
<feature type="transmembrane region" description="Helical" evidence="6">
    <location>
        <begin position="763"/>
        <end position="781"/>
    </location>
</feature>
<keyword evidence="3 6" id="KW-1133">Transmembrane helix</keyword>
<evidence type="ECO:0000256" key="7">
    <source>
        <dbReference type="SAM" id="SignalP"/>
    </source>
</evidence>
<evidence type="ECO:0000313" key="10">
    <source>
        <dbReference type="Proteomes" id="UP000594262"/>
    </source>
</evidence>
<organism evidence="9 10">
    <name type="scientific">Clytia hemisphaerica</name>
    <dbReference type="NCBI Taxonomy" id="252671"/>
    <lineage>
        <taxon>Eukaryota</taxon>
        <taxon>Metazoa</taxon>
        <taxon>Cnidaria</taxon>
        <taxon>Hydrozoa</taxon>
        <taxon>Hydroidolina</taxon>
        <taxon>Leptothecata</taxon>
        <taxon>Obeliida</taxon>
        <taxon>Clytiidae</taxon>
        <taxon>Clytia</taxon>
    </lineage>
</organism>
<dbReference type="GeneID" id="136811898"/>
<dbReference type="EnsemblMetazoa" id="CLYHEMT009098.1">
    <property type="protein sequence ID" value="CLYHEMP009098.1"/>
    <property type="gene ID" value="CLYHEMG009098"/>
</dbReference>
<dbReference type="InterPro" id="IPR050726">
    <property type="entry name" value="mGluR"/>
</dbReference>
<feature type="transmembrane region" description="Helical" evidence="6">
    <location>
        <begin position="698"/>
        <end position="719"/>
    </location>
</feature>
<dbReference type="AlphaFoldDB" id="A0A7M5VD76"/>
<sequence length="812" mass="94696">MNWIEFPLSSLLSSAVSLASMLLYFLLLNILPSTMANEPIDWEILGLFTMTNCQPGFEHHCLDAQWTAESFLVERENKEGYDEETVKKRFRSKYFCIIDMKDSMEAVNNFALPFIEHPVTNTSGMCSHGNASTIYHRKTTLIFTYMSHEITRSLGYLLLNEEIPLLAATWKQMYPNHLLEHPFYVFSHESSFLVDTQFESTYRVLKSINVTYSAIFYMREYKQDDEISKRNCTERKNSAFCYLSSFKEGEEGKQCIKEIFVDYKNETKMNATVALVKSYKNLRNIYIYGLSTSYFELEKTHPVFKDFSTPEAKNDFFLTPFTRPFNNETATYQSLESSIERNKHYKSFQNVPGGRLLWELLWFATQFQYIFIQGDPEVLQGLGHIMPMFKGITTDEWLNIDIGVREILMRRIASNRETMKVLLKILKADSYFKEREVKDWETTYYFNPVRQMNKSEPFCNLTKPQCGKGEELIHGFYEEQKWLNSLGWFCQKCQKGFYKEVEGNDKCGECFGFYETNFERTTCFDPYQDQYIKMDQLDVVLISSLVYILILLIIFTMIIFVKLRETPIVKNANRMATYFQLSAHLILAAVPQIVFTEKPSALKCCFRPIIVGLCLTAVVSVNLAKTQKLNVIFRLKTRLSGKKKKAIGLLEWLIIAFLIFVDILILIWNYSFNPAEVIEVHHVETKLKDITCQNNASVVIQLFFVLLLVLANGVQAFRARKLPSHFTETTHVIYSSFTTVLLIAASTGIYFAQKSFNVKDRVLWISIHLLNALNFLLIYIYKMFVMLFKPEQNTSQAFNKKRTERINSKFQH</sequence>
<feature type="transmembrane region" description="Helical" evidence="6">
    <location>
        <begin position="606"/>
        <end position="625"/>
    </location>
</feature>